<name>A0ABQ7HWG5_9MICR</name>
<organism evidence="3 4">
    <name type="scientific">Astathelohania contejeani</name>
    <dbReference type="NCBI Taxonomy" id="164912"/>
    <lineage>
        <taxon>Eukaryota</taxon>
        <taxon>Fungi</taxon>
        <taxon>Fungi incertae sedis</taxon>
        <taxon>Microsporidia</taxon>
        <taxon>Astathelohaniidae</taxon>
        <taxon>Astathelohania</taxon>
    </lineage>
</organism>
<keyword evidence="1" id="KW-0863">Zinc-finger</keyword>
<sequence length="533" mass="62033">MLLSINDTFASKQEVIDAIQSYAAANRFNYQLEDSSDKYYALCCKGKNEFNCDAVISASLRKKDGLFVIKKIKLVHKCPPEIHQTNNLSSIEFLQSEINRATGNKSHRIGEIVSLLSKRNIKVGYFTVWNALHQNIEDITSENQENTKMIDKTAMALSDLLNEFLSINESAVGVSTRNMFYISFPEYLRFTRNVLEIKIFERKIEHRTMGEVIYSVVYDAIDTPQIFSFLVSERRREGDTFQNTLEEFIQQNSKNTPTQPIYIIEYDRRIINVFQSLNVNFFVKVRSVCKEFYSKFEDKELVVEVWNMCNSMDKDQYLRRKSAMMKRFNNIENELLNEIFTNEKHFIKCFNQPLFNVENFCDLEVDVIYSSVYGLTLFDCITSIMKLMADGIKKKEKIEDSESDLRSKFGNNVIYRVERCCLLARNCIIVGDSNIVRDDNIEFHVNLNENICECGKYQMFLIPCVHACALIMHHNENPYNYVSTIYLIETRNKMLKEITPVIDEPVRCASDRSLLRRGPGRPKKVCSKRKSGE</sequence>
<proteinExistence type="predicted"/>
<evidence type="ECO:0000313" key="3">
    <source>
        <dbReference type="EMBL" id="KAF7682508.1"/>
    </source>
</evidence>
<reference evidence="3 4" key="1">
    <citation type="submission" date="2019-01" db="EMBL/GenBank/DDBJ databases">
        <title>Genomes sequencing and comparative genomics of infectious freshwater microsporidia, Cucumispora dikerogammari and Thelohania contejeani.</title>
        <authorList>
            <person name="Cormier A."/>
            <person name="Giraud I."/>
            <person name="Wattier R."/>
            <person name="Teixeira M."/>
            <person name="Grandjean F."/>
            <person name="Rigaud T."/>
            <person name="Cordaux R."/>
        </authorList>
    </citation>
    <scope>NUCLEOTIDE SEQUENCE [LARGE SCALE GENOMIC DNA]</scope>
    <source>
        <strain evidence="3">T1</strain>
        <tissue evidence="3">Spores</tissue>
    </source>
</reference>
<accession>A0ABQ7HWG5</accession>
<evidence type="ECO:0000259" key="2">
    <source>
        <dbReference type="PROSITE" id="PS50966"/>
    </source>
</evidence>
<keyword evidence="1" id="KW-0862">Zinc</keyword>
<dbReference type="PANTHER" id="PTHR31973">
    <property type="entry name" value="POLYPROTEIN, PUTATIVE-RELATED"/>
    <property type="match status" value="1"/>
</dbReference>
<evidence type="ECO:0000313" key="4">
    <source>
        <dbReference type="Proteomes" id="UP001516464"/>
    </source>
</evidence>
<dbReference type="Proteomes" id="UP001516464">
    <property type="component" value="Unassembled WGS sequence"/>
</dbReference>
<dbReference type="EMBL" id="SBIQ01000240">
    <property type="protein sequence ID" value="KAF7682508.1"/>
    <property type="molecule type" value="Genomic_DNA"/>
</dbReference>
<evidence type="ECO:0000256" key="1">
    <source>
        <dbReference type="PROSITE-ProRule" id="PRU00325"/>
    </source>
</evidence>
<comment type="caution">
    <text evidence="3">The sequence shown here is derived from an EMBL/GenBank/DDBJ whole genome shotgun (WGS) entry which is preliminary data.</text>
</comment>
<feature type="domain" description="SWIM-type" evidence="2">
    <location>
        <begin position="443"/>
        <end position="475"/>
    </location>
</feature>
<protein>
    <recommendedName>
        <fullName evidence="2">SWIM-type domain-containing protein</fullName>
    </recommendedName>
</protein>
<dbReference type="PROSITE" id="PS50966">
    <property type="entry name" value="ZF_SWIM"/>
    <property type="match status" value="1"/>
</dbReference>
<gene>
    <name evidence="3" type="ORF">TCON_2268</name>
</gene>
<dbReference type="InterPro" id="IPR007527">
    <property type="entry name" value="Znf_SWIM"/>
</dbReference>
<dbReference type="Pfam" id="PF04434">
    <property type="entry name" value="SWIM"/>
    <property type="match status" value="1"/>
</dbReference>
<dbReference type="PANTHER" id="PTHR31973:SF195">
    <property type="entry name" value="MUDR FAMILY TRANSPOSASE"/>
    <property type="match status" value="1"/>
</dbReference>
<keyword evidence="4" id="KW-1185">Reference proteome</keyword>
<keyword evidence="1" id="KW-0479">Metal-binding</keyword>